<protein>
    <recommendedName>
        <fullName evidence="4">Glucuronosyltransferase</fullName>
    </recommendedName>
</protein>
<comment type="caution">
    <text evidence="2">The sequence shown here is derived from an EMBL/GenBank/DDBJ whole genome shotgun (WGS) entry which is preliminary data.</text>
</comment>
<keyword evidence="3" id="KW-1185">Reference proteome</keyword>
<feature type="signal peptide" evidence="1">
    <location>
        <begin position="1"/>
        <end position="19"/>
    </location>
</feature>
<accession>A0A8S9Z6E7</accession>
<sequence>MDVCSPFLFLLFNILFVIGMNNDRENEKVENKLTQEKKVTFSVQNAEIGREGKVQFITNKFVNASNTKQETNKTIKKFVFIASNLRIDEFKINCNYAALLKERVNALFEMRPLIIHFIVLNTKNMEEQKIKDLCPVLIRKGIKSTSEIVNFTDIKFKSKETEPVDVFKYLIEYRFDLIETWFKNKYDVAFFDTSYYGALYLFLLMGIENVFGINNSL</sequence>
<evidence type="ECO:0000313" key="3">
    <source>
        <dbReference type="Proteomes" id="UP000605970"/>
    </source>
</evidence>
<proteinExistence type="predicted"/>
<evidence type="ECO:0008006" key="4">
    <source>
        <dbReference type="Google" id="ProtNLM"/>
    </source>
</evidence>
<dbReference type="EMBL" id="JABEBT010000205">
    <property type="protein sequence ID" value="KAF7624741.1"/>
    <property type="molecule type" value="Genomic_DNA"/>
</dbReference>
<keyword evidence="1" id="KW-0732">Signal</keyword>
<name>A0A8S9Z6E7_9BILA</name>
<reference evidence="2" key="1">
    <citation type="journal article" date="2020" name="Ecol. Evol.">
        <title>Genome structure and content of the rice root-knot nematode (Meloidogyne graminicola).</title>
        <authorList>
            <person name="Phan N.T."/>
            <person name="Danchin E.G.J."/>
            <person name="Klopp C."/>
            <person name="Perfus-Barbeoch L."/>
            <person name="Kozlowski D.K."/>
            <person name="Koutsovoulos G.D."/>
            <person name="Lopez-Roques C."/>
            <person name="Bouchez O."/>
            <person name="Zahm M."/>
            <person name="Besnard G."/>
            <person name="Bellafiore S."/>
        </authorList>
    </citation>
    <scope>NUCLEOTIDE SEQUENCE</scope>
    <source>
        <strain evidence="2">VN-18</strain>
    </source>
</reference>
<evidence type="ECO:0000313" key="2">
    <source>
        <dbReference type="EMBL" id="KAF7624741.1"/>
    </source>
</evidence>
<dbReference type="Proteomes" id="UP000605970">
    <property type="component" value="Unassembled WGS sequence"/>
</dbReference>
<organism evidence="2 3">
    <name type="scientific">Meloidogyne graminicola</name>
    <dbReference type="NCBI Taxonomy" id="189291"/>
    <lineage>
        <taxon>Eukaryota</taxon>
        <taxon>Metazoa</taxon>
        <taxon>Ecdysozoa</taxon>
        <taxon>Nematoda</taxon>
        <taxon>Chromadorea</taxon>
        <taxon>Rhabditida</taxon>
        <taxon>Tylenchina</taxon>
        <taxon>Tylenchomorpha</taxon>
        <taxon>Tylenchoidea</taxon>
        <taxon>Meloidogynidae</taxon>
        <taxon>Meloidogyninae</taxon>
        <taxon>Meloidogyne</taxon>
    </lineage>
</organism>
<evidence type="ECO:0000256" key="1">
    <source>
        <dbReference type="SAM" id="SignalP"/>
    </source>
</evidence>
<feature type="chain" id="PRO_5035752854" description="Glucuronosyltransferase" evidence="1">
    <location>
        <begin position="20"/>
        <end position="217"/>
    </location>
</feature>
<dbReference type="AlphaFoldDB" id="A0A8S9Z6E7"/>
<gene>
    <name evidence="2" type="ORF">Mgra_00009991</name>
</gene>
<feature type="non-terminal residue" evidence="2">
    <location>
        <position position="1"/>
    </location>
</feature>